<dbReference type="InterPro" id="IPR000504">
    <property type="entry name" value="RRM_dom"/>
</dbReference>
<dbReference type="Pfam" id="PF14327">
    <property type="entry name" value="CSTF2_hinge"/>
    <property type="match status" value="1"/>
</dbReference>
<keyword evidence="5" id="KW-0326">Glycosidase</keyword>
<accession>A0A0G2GQT6</accession>
<dbReference type="InterPro" id="IPR007342">
    <property type="entry name" value="PsuG"/>
</dbReference>
<evidence type="ECO:0000259" key="8">
    <source>
        <dbReference type="PROSITE" id="PS50102"/>
    </source>
</evidence>
<dbReference type="InterPro" id="IPR035979">
    <property type="entry name" value="RBD_domain_sf"/>
</dbReference>
<dbReference type="InterPro" id="IPR011611">
    <property type="entry name" value="PfkB_dom"/>
</dbReference>
<dbReference type="InterPro" id="IPR012677">
    <property type="entry name" value="Nucleotide-bd_a/b_plait_sf"/>
</dbReference>
<feature type="region of interest" description="Disordered" evidence="7">
    <location>
        <begin position="198"/>
        <end position="245"/>
    </location>
</feature>
<dbReference type="PANTHER" id="PTHR42909:SF1">
    <property type="entry name" value="CARBOHYDRATE KINASE PFKB DOMAIN-CONTAINING PROTEIN"/>
    <property type="match status" value="1"/>
</dbReference>
<evidence type="ECO:0000256" key="1">
    <source>
        <dbReference type="ARBA" id="ARBA00022723"/>
    </source>
</evidence>
<dbReference type="Pfam" id="PF14304">
    <property type="entry name" value="CSTF_C"/>
    <property type="match status" value="1"/>
</dbReference>
<dbReference type="CDD" id="cd01941">
    <property type="entry name" value="YeiC_kinase_like"/>
    <property type="match status" value="1"/>
</dbReference>
<dbReference type="Gene3D" id="1.10.20.70">
    <property type="entry name" value="Transcription termination and cleavage factor, C-terminal domain"/>
    <property type="match status" value="1"/>
</dbReference>
<keyword evidence="1" id="KW-0479">Metal-binding</keyword>
<dbReference type="SMART" id="SM00360">
    <property type="entry name" value="RRM"/>
    <property type="match status" value="1"/>
</dbReference>
<dbReference type="Pfam" id="PF00076">
    <property type="entry name" value="RRM_1"/>
    <property type="match status" value="1"/>
</dbReference>
<keyword evidence="3" id="KW-0464">Manganese</keyword>
<dbReference type="GO" id="GO:0046872">
    <property type="term" value="F:metal ion binding"/>
    <property type="evidence" value="ECO:0007669"/>
    <property type="project" value="UniProtKB-KW"/>
</dbReference>
<proteinExistence type="inferred from homology"/>
<reference evidence="9 10" key="1">
    <citation type="submission" date="2015-05" db="EMBL/GenBank/DDBJ databases">
        <title>Distinctive expansion of gene families associated with plant cell wall degradation and secondary metabolism in the genomes of grapevine trunk pathogens.</title>
        <authorList>
            <person name="Lawrence D.P."/>
            <person name="Travadon R."/>
            <person name="Rolshausen P.E."/>
            <person name="Baumgartner K."/>
        </authorList>
    </citation>
    <scope>NUCLEOTIDE SEQUENCE [LARGE SCALE GENOMIC DNA]</scope>
    <source>
        <strain evidence="9">UCRPC4</strain>
    </source>
</reference>
<dbReference type="InterPro" id="IPR026896">
    <property type="entry name" value="CSTF_C"/>
</dbReference>
<dbReference type="SUPFAM" id="SSF53613">
    <property type="entry name" value="Ribokinase-like"/>
    <property type="match status" value="1"/>
</dbReference>
<feature type="compositionally biased region" description="Pro residues" evidence="7">
    <location>
        <begin position="108"/>
        <end position="117"/>
    </location>
</feature>
<dbReference type="InterPro" id="IPR038192">
    <property type="entry name" value="CSTF_C_sf"/>
</dbReference>
<dbReference type="PROSITE" id="PS50102">
    <property type="entry name" value="RRM"/>
    <property type="match status" value="1"/>
</dbReference>
<dbReference type="GO" id="GO:0016798">
    <property type="term" value="F:hydrolase activity, acting on glycosyl bonds"/>
    <property type="evidence" value="ECO:0007669"/>
    <property type="project" value="UniProtKB-KW"/>
</dbReference>
<keyword evidence="4" id="KW-0456">Lyase</keyword>
<organism evidence="9 10">
    <name type="scientific">Phaeomoniella chlamydospora</name>
    <name type="common">Phaeoacremonium chlamydosporum</name>
    <dbReference type="NCBI Taxonomy" id="158046"/>
    <lineage>
        <taxon>Eukaryota</taxon>
        <taxon>Fungi</taxon>
        <taxon>Dikarya</taxon>
        <taxon>Ascomycota</taxon>
        <taxon>Pezizomycotina</taxon>
        <taxon>Eurotiomycetes</taxon>
        <taxon>Chaetothyriomycetidae</taxon>
        <taxon>Phaeomoniellales</taxon>
        <taxon>Phaeomoniellaceae</taxon>
        <taxon>Phaeomoniella</taxon>
    </lineage>
</organism>
<feature type="compositionally biased region" description="Low complexity" evidence="7">
    <location>
        <begin position="201"/>
        <end position="230"/>
    </location>
</feature>
<evidence type="ECO:0000313" key="10">
    <source>
        <dbReference type="Proteomes" id="UP000053317"/>
    </source>
</evidence>
<dbReference type="Gene3D" id="1.25.40.630">
    <property type="match status" value="1"/>
</dbReference>
<dbReference type="GO" id="GO:0031124">
    <property type="term" value="P:mRNA 3'-end processing"/>
    <property type="evidence" value="ECO:0007669"/>
    <property type="project" value="InterPro"/>
</dbReference>
<dbReference type="Gene3D" id="3.30.70.330">
    <property type="match status" value="1"/>
</dbReference>
<dbReference type="Pfam" id="PF00294">
    <property type="entry name" value="PfkB"/>
    <property type="match status" value="1"/>
</dbReference>
<dbReference type="GO" id="GO:0005737">
    <property type="term" value="C:cytoplasm"/>
    <property type="evidence" value="ECO:0007669"/>
    <property type="project" value="TreeGrafter"/>
</dbReference>
<dbReference type="OrthoDB" id="198885at2759"/>
<dbReference type="SUPFAM" id="SSF54928">
    <property type="entry name" value="RNA-binding domain, RBD"/>
    <property type="match status" value="1"/>
</dbReference>
<reference evidence="9 10" key="2">
    <citation type="submission" date="2015-05" db="EMBL/GenBank/DDBJ databases">
        <authorList>
            <person name="Morales-Cruz A."/>
            <person name="Amrine K.C."/>
            <person name="Cantu D."/>
        </authorList>
    </citation>
    <scope>NUCLEOTIDE SEQUENCE [LARGE SCALE GENOMIC DNA]</scope>
    <source>
        <strain evidence="9">UCRPC4</strain>
    </source>
</reference>
<comment type="caution">
    <text evidence="9">The sequence shown here is derived from an EMBL/GenBank/DDBJ whole genome shotgun (WGS) entry which is preliminary data.</text>
</comment>
<evidence type="ECO:0000256" key="4">
    <source>
        <dbReference type="ARBA" id="ARBA00023239"/>
    </source>
</evidence>
<feature type="domain" description="RRM" evidence="8">
    <location>
        <begin position="6"/>
        <end position="84"/>
    </location>
</feature>
<keyword evidence="10" id="KW-1185">Reference proteome</keyword>
<gene>
    <name evidence="9" type="ORF">UCRPC4_g01621</name>
</gene>
<protein>
    <recommendedName>
        <fullName evidence="8">RRM domain-containing protein</fullName>
    </recommendedName>
</protein>
<keyword evidence="2" id="KW-0378">Hydrolase</keyword>
<dbReference type="HAMAP" id="MF_01876">
    <property type="entry name" value="PsiMP_glycosidase"/>
    <property type="match status" value="1"/>
</dbReference>
<dbReference type="InterPro" id="IPR022830">
    <property type="entry name" value="Indigdn_synthA-like"/>
</dbReference>
<name>A0A0G2GQT6_PHACM</name>
<evidence type="ECO:0000313" key="9">
    <source>
        <dbReference type="EMBL" id="KKY25708.1"/>
    </source>
</evidence>
<evidence type="ECO:0000256" key="6">
    <source>
        <dbReference type="PROSITE-ProRule" id="PRU00176"/>
    </source>
</evidence>
<dbReference type="SUPFAM" id="SSF110581">
    <property type="entry name" value="Indigoidine synthase A-like"/>
    <property type="match status" value="1"/>
</dbReference>
<dbReference type="GO" id="GO:0003723">
    <property type="term" value="F:RNA binding"/>
    <property type="evidence" value="ECO:0007669"/>
    <property type="project" value="UniProtKB-UniRule"/>
</dbReference>
<dbReference type="AlphaFoldDB" id="A0A0G2GQT6"/>
<feature type="compositionally biased region" description="Low complexity" evidence="7">
    <location>
        <begin position="97"/>
        <end position="107"/>
    </location>
</feature>
<dbReference type="Gene3D" id="3.40.1790.10">
    <property type="entry name" value="Indigoidine synthase domain"/>
    <property type="match status" value="1"/>
</dbReference>
<dbReference type="GO" id="GO:0004730">
    <property type="term" value="F:pseudouridylate synthase activity"/>
    <property type="evidence" value="ECO:0007669"/>
    <property type="project" value="InterPro"/>
</dbReference>
<evidence type="ECO:0000256" key="2">
    <source>
        <dbReference type="ARBA" id="ARBA00022801"/>
    </source>
</evidence>
<dbReference type="PANTHER" id="PTHR42909">
    <property type="entry name" value="ZGC:136858"/>
    <property type="match status" value="1"/>
</dbReference>
<dbReference type="EMBL" id="LCWF01000039">
    <property type="protein sequence ID" value="KKY25708.1"/>
    <property type="molecule type" value="Genomic_DNA"/>
</dbReference>
<dbReference type="InterPro" id="IPR025742">
    <property type="entry name" value="CSTF2_hinge"/>
</dbReference>
<evidence type="ECO:0000256" key="5">
    <source>
        <dbReference type="ARBA" id="ARBA00023295"/>
    </source>
</evidence>
<dbReference type="Gene3D" id="3.40.1190.20">
    <property type="match status" value="1"/>
</dbReference>
<dbReference type="Pfam" id="PF04227">
    <property type="entry name" value="Indigoidine_A"/>
    <property type="match status" value="1"/>
</dbReference>
<evidence type="ECO:0000256" key="7">
    <source>
        <dbReference type="SAM" id="MobiDB-lite"/>
    </source>
</evidence>
<evidence type="ECO:0000256" key="3">
    <source>
        <dbReference type="ARBA" id="ARBA00023211"/>
    </source>
</evidence>
<feature type="region of interest" description="Disordered" evidence="7">
    <location>
        <begin position="97"/>
        <end position="119"/>
    </location>
</feature>
<dbReference type="InterPro" id="IPR029056">
    <property type="entry name" value="Ribokinase-like"/>
</dbReference>
<sequence length="1060" mass="114249">MASKGRSVFIGNIPFNLTEEEILHLLSQAGTVTKFRLMTNPETGKPKGFGFADFADADAAASAVRNLNDFEINGRRIRVDYPHNNEKDSVPTDYQQQEAAMGQVQQAPLPPLPPGTELPPNLRSGDAISQTLNTLPPQQLLDVLTQMKQLVMSDPARATELLKQAPQLSYAIFQSLILMNLVDPQVLAKVVEQTSRAGATPLSQHQPQVQPQYGYPQMPVHAAPTPQQYQAPPPQMSQPQSAPALSQEELLRQVMQMDQATIDSLPPTERGQIMALRQQLGEFYLDTQLECNELEYGLLTKICISRVAVYSFARNSSTKPSFFKVSEEVQDALARGKPVVALETTIYTHGWPYPENVALASHLESLVRVHGGIPATIGILNGVAKVGMTPEEIIELTASIDKQKVWKLSRRDLGFIAGLGLNGERLNGGTTIAGTMVLAHLAGIKIFATGGLGGVHRGGESSMDVSADLTELGRTPVTVISSGCKSFLDIPRTLEYLETQGVGVGTFADGREGAVDFPAFFSRDSGTKSPKVIKNEAEAAAIIYAQSKFPLQSGLHFANPVPENAQVPKVEMDTIIAKAIQMADEAGIGGSDNTPFVLNKIKELSNGKSVQANKALVESNVIRGTKVAVELAKLELQDEPILERGSIAVSKVGEFHHSLPPKTDIIIAGSLASDLMCDYAPFSHSELDPQPVMGTSNPARFGSSIGGVGHNVAYAAHLAGASVVLSSAVANDPSGRSLLTGLERNGMTTSGITILDTSEASTAQYVAVNDARKDLVLAMSDFSILSCSSLESVEHWTSMIAAHEPEWVVVDGNWSPAIFSRIVSAAKAAGKPVAWEPVSTHKTTRILQQASRIIRPETVWPHHLIDLASPNAVELDTMWATASKSLLFESESWWHIIDQLGLPSAGARDRFLQVTDAHLVDQGVPQRTIQLLPFIPCIITKLGPNGCLLTQLLKHGDARLTDPDYAPYILSRSTYQNTNVGGVYMRLFPSAEVVPEAEVISVNGVGDTMLGVLMAGLVRKKGAHVEDVIPIAQRAAIKTLRSNDSVSRSVRDLSVELDSR</sequence>
<dbReference type="Proteomes" id="UP000053317">
    <property type="component" value="Unassembled WGS sequence"/>
</dbReference>
<keyword evidence="6" id="KW-0694">RNA-binding</keyword>